<dbReference type="AlphaFoldDB" id="A0A438IUD6"/>
<feature type="chain" id="PRO_5019114899" evidence="1">
    <location>
        <begin position="20"/>
        <end position="52"/>
    </location>
</feature>
<dbReference type="Proteomes" id="UP000288805">
    <property type="component" value="Unassembled WGS sequence"/>
</dbReference>
<name>A0A438IUD6_VITVI</name>
<gene>
    <name evidence="2" type="ORF">CK203_024578</name>
</gene>
<evidence type="ECO:0000313" key="2">
    <source>
        <dbReference type="EMBL" id="RVX00360.1"/>
    </source>
</evidence>
<protein>
    <submittedName>
        <fullName evidence="2">Uncharacterized protein</fullName>
    </submittedName>
</protein>
<proteinExistence type="predicted"/>
<accession>A0A438IUD6</accession>
<comment type="caution">
    <text evidence="2">The sequence shown here is derived from an EMBL/GenBank/DDBJ whole genome shotgun (WGS) entry which is preliminary data.</text>
</comment>
<dbReference type="EMBL" id="QGNW01000082">
    <property type="protein sequence ID" value="RVX00360.1"/>
    <property type="molecule type" value="Genomic_DNA"/>
</dbReference>
<organism evidence="2 3">
    <name type="scientific">Vitis vinifera</name>
    <name type="common">Grape</name>
    <dbReference type="NCBI Taxonomy" id="29760"/>
    <lineage>
        <taxon>Eukaryota</taxon>
        <taxon>Viridiplantae</taxon>
        <taxon>Streptophyta</taxon>
        <taxon>Embryophyta</taxon>
        <taxon>Tracheophyta</taxon>
        <taxon>Spermatophyta</taxon>
        <taxon>Magnoliopsida</taxon>
        <taxon>eudicotyledons</taxon>
        <taxon>Gunneridae</taxon>
        <taxon>Pentapetalae</taxon>
        <taxon>rosids</taxon>
        <taxon>Vitales</taxon>
        <taxon>Vitaceae</taxon>
        <taxon>Viteae</taxon>
        <taxon>Vitis</taxon>
    </lineage>
</organism>
<keyword evidence="1" id="KW-0732">Signal</keyword>
<evidence type="ECO:0000256" key="1">
    <source>
        <dbReference type="SAM" id="SignalP"/>
    </source>
</evidence>
<evidence type="ECO:0000313" key="3">
    <source>
        <dbReference type="Proteomes" id="UP000288805"/>
    </source>
</evidence>
<sequence>MLLMILLLIEKLQLGNVKAKSYDSQLGFLMVNTAMTGATRPTNSTKETTEEV</sequence>
<reference evidence="2 3" key="1">
    <citation type="journal article" date="2018" name="PLoS Genet.">
        <title>Population sequencing reveals clonal diversity and ancestral inbreeding in the grapevine cultivar Chardonnay.</title>
        <authorList>
            <person name="Roach M.J."/>
            <person name="Johnson D.L."/>
            <person name="Bohlmann J."/>
            <person name="van Vuuren H.J."/>
            <person name="Jones S.J."/>
            <person name="Pretorius I.S."/>
            <person name="Schmidt S.A."/>
            <person name="Borneman A.R."/>
        </authorList>
    </citation>
    <scope>NUCLEOTIDE SEQUENCE [LARGE SCALE GENOMIC DNA]</scope>
    <source>
        <strain evidence="3">cv. Chardonnay</strain>
        <tissue evidence="2">Leaf</tissue>
    </source>
</reference>
<feature type="signal peptide" evidence="1">
    <location>
        <begin position="1"/>
        <end position="19"/>
    </location>
</feature>